<evidence type="ECO:0000256" key="1">
    <source>
        <dbReference type="SAM" id="MobiDB-lite"/>
    </source>
</evidence>
<organism evidence="2 3">
    <name type="scientific">Portunus trituberculatus</name>
    <name type="common">Swimming crab</name>
    <name type="synonym">Neptunus trituberculatus</name>
    <dbReference type="NCBI Taxonomy" id="210409"/>
    <lineage>
        <taxon>Eukaryota</taxon>
        <taxon>Metazoa</taxon>
        <taxon>Ecdysozoa</taxon>
        <taxon>Arthropoda</taxon>
        <taxon>Crustacea</taxon>
        <taxon>Multicrustacea</taxon>
        <taxon>Malacostraca</taxon>
        <taxon>Eumalacostraca</taxon>
        <taxon>Eucarida</taxon>
        <taxon>Decapoda</taxon>
        <taxon>Pleocyemata</taxon>
        <taxon>Brachyura</taxon>
        <taxon>Eubrachyura</taxon>
        <taxon>Portunoidea</taxon>
        <taxon>Portunidae</taxon>
        <taxon>Portuninae</taxon>
        <taxon>Portunus</taxon>
    </lineage>
</organism>
<reference evidence="2 3" key="1">
    <citation type="submission" date="2019-05" db="EMBL/GenBank/DDBJ databases">
        <title>Another draft genome of Portunus trituberculatus and its Hox gene families provides insights of decapod evolution.</title>
        <authorList>
            <person name="Jeong J.-H."/>
            <person name="Song I."/>
            <person name="Kim S."/>
            <person name="Choi T."/>
            <person name="Kim D."/>
            <person name="Ryu S."/>
            <person name="Kim W."/>
        </authorList>
    </citation>
    <scope>NUCLEOTIDE SEQUENCE [LARGE SCALE GENOMIC DNA]</scope>
    <source>
        <tissue evidence="2">Muscle</tissue>
    </source>
</reference>
<evidence type="ECO:0000313" key="3">
    <source>
        <dbReference type="Proteomes" id="UP000324222"/>
    </source>
</evidence>
<name>A0A5B7KD50_PORTR</name>
<comment type="caution">
    <text evidence="2">The sequence shown here is derived from an EMBL/GenBank/DDBJ whole genome shotgun (WGS) entry which is preliminary data.</text>
</comment>
<gene>
    <name evidence="2" type="ORF">E2C01_100805</name>
</gene>
<keyword evidence="3" id="KW-1185">Reference proteome</keyword>
<feature type="region of interest" description="Disordered" evidence="1">
    <location>
        <begin position="1"/>
        <end position="21"/>
    </location>
</feature>
<dbReference type="EMBL" id="VSRR010144315">
    <property type="protein sequence ID" value="MPD05080.1"/>
    <property type="molecule type" value="Genomic_DNA"/>
</dbReference>
<proteinExistence type="predicted"/>
<sequence>MTHHHAPVTIARTRTRTHAQSTANTLHARPLFHLTLVPWQHCYLRQRVGLSLLRPSSRTAVSRVRRGAVRGDAGYGQPHSTSLQTLVRVNSAGNFPKRTLIKGETEVHKIEGHWWYSLDLSSPFPPFPPLFMRLPLRRVNISLLFSSFFSPFLCVTSQC</sequence>
<protein>
    <submittedName>
        <fullName evidence="2">Uncharacterized protein</fullName>
    </submittedName>
</protein>
<accession>A0A5B7KD50</accession>
<dbReference type="Proteomes" id="UP000324222">
    <property type="component" value="Unassembled WGS sequence"/>
</dbReference>
<dbReference type="AlphaFoldDB" id="A0A5B7KD50"/>
<evidence type="ECO:0000313" key="2">
    <source>
        <dbReference type="EMBL" id="MPD05080.1"/>
    </source>
</evidence>